<sequence length="329" mass="38170">MGSCQDKYKGMKKYAWSAAISAPKLYPIEVIRGSLGNDEYGAYFSTIYGINNPGWGNAGRSMDNSSLQYLPDTLSFTWYSIVEDKYFTGKWGLDIAYLNKVFKEKYENIFHKSEQLYKIVIGLGPKGKVVMWGQSAGTSIELGSFQAQDTIITAADMREDDQHRFVEGRRERILRNDFYIPKEARERISEVGYPNPDLYSLYQKRYDWNVKINHIGEPNDLRLFYFNGEMESRIYPGVDNPFFKRRSIINRLAYFYIDEEKKRGLGIHFNSYEELSQAFERLSMKAESIELVVDVDLSTLNSGRVFLKNSQEKIELKEVVISNSYTKIK</sequence>
<keyword evidence="2" id="KW-1185">Reference proteome</keyword>
<proteinExistence type="predicted"/>
<dbReference type="InterPro" id="IPR021326">
    <property type="entry name" value="DUF2931"/>
</dbReference>
<dbReference type="EMBL" id="JADEYP010000001">
    <property type="protein sequence ID" value="MCA5003713.1"/>
    <property type="molecule type" value="Genomic_DNA"/>
</dbReference>
<accession>A0ABS7Z0L5</accession>
<protein>
    <submittedName>
        <fullName evidence="1">DUF2931 family protein</fullName>
    </submittedName>
</protein>
<evidence type="ECO:0000313" key="1">
    <source>
        <dbReference type="EMBL" id="MCA5003713.1"/>
    </source>
</evidence>
<organism evidence="1 2">
    <name type="scientific">Sphingobacterium bovistauri</name>
    <dbReference type="NCBI Taxonomy" id="2781959"/>
    <lineage>
        <taxon>Bacteria</taxon>
        <taxon>Pseudomonadati</taxon>
        <taxon>Bacteroidota</taxon>
        <taxon>Sphingobacteriia</taxon>
        <taxon>Sphingobacteriales</taxon>
        <taxon>Sphingobacteriaceae</taxon>
        <taxon>Sphingobacterium</taxon>
    </lineage>
</organism>
<evidence type="ECO:0000313" key="2">
    <source>
        <dbReference type="Proteomes" id="UP001165302"/>
    </source>
</evidence>
<name>A0ABS7Z0L5_9SPHI</name>
<dbReference type="Proteomes" id="UP001165302">
    <property type="component" value="Unassembled WGS sequence"/>
</dbReference>
<reference evidence="1" key="1">
    <citation type="submission" date="2020-10" db="EMBL/GenBank/DDBJ databases">
        <authorList>
            <person name="Lu T."/>
            <person name="Wang Q."/>
            <person name="Han X."/>
        </authorList>
    </citation>
    <scope>NUCLEOTIDE SEQUENCE</scope>
    <source>
        <strain evidence="1">WQ 366</strain>
    </source>
</reference>
<comment type="caution">
    <text evidence="1">The sequence shown here is derived from an EMBL/GenBank/DDBJ whole genome shotgun (WGS) entry which is preliminary data.</text>
</comment>
<gene>
    <name evidence="1" type="ORF">IPZ78_00955</name>
</gene>
<dbReference type="Pfam" id="PF11153">
    <property type="entry name" value="DUF2931"/>
    <property type="match status" value="1"/>
</dbReference>